<dbReference type="PROSITE" id="PS50157">
    <property type="entry name" value="ZINC_FINGER_C2H2_2"/>
    <property type="match status" value="1"/>
</dbReference>
<dbReference type="STRING" id="448386.A0A2V3IIF8"/>
<feature type="domain" description="C2H2-type" evidence="3">
    <location>
        <begin position="95"/>
        <end position="122"/>
    </location>
</feature>
<dbReference type="GO" id="GO:0008270">
    <property type="term" value="F:zinc ion binding"/>
    <property type="evidence" value="ECO:0007669"/>
    <property type="project" value="UniProtKB-KW"/>
</dbReference>
<evidence type="ECO:0000256" key="2">
    <source>
        <dbReference type="SAM" id="MobiDB-lite"/>
    </source>
</evidence>
<evidence type="ECO:0000256" key="1">
    <source>
        <dbReference type="PROSITE-ProRule" id="PRU00042"/>
    </source>
</evidence>
<keyword evidence="1" id="KW-0863">Zinc-finger</keyword>
<organism evidence="4 5">
    <name type="scientific">Gracilariopsis chorda</name>
    <dbReference type="NCBI Taxonomy" id="448386"/>
    <lineage>
        <taxon>Eukaryota</taxon>
        <taxon>Rhodophyta</taxon>
        <taxon>Florideophyceae</taxon>
        <taxon>Rhodymeniophycidae</taxon>
        <taxon>Gracilariales</taxon>
        <taxon>Gracilariaceae</taxon>
        <taxon>Gracilariopsis</taxon>
    </lineage>
</organism>
<dbReference type="InterPro" id="IPR036236">
    <property type="entry name" value="Znf_C2H2_sf"/>
</dbReference>
<dbReference type="OrthoDB" id="5693at2759"/>
<name>A0A2V3IIF8_9FLOR</name>
<dbReference type="Proteomes" id="UP000247409">
    <property type="component" value="Unassembled WGS sequence"/>
</dbReference>
<feature type="compositionally biased region" description="Polar residues" evidence="2">
    <location>
        <begin position="1"/>
        <end position="11"/>
    </location>
</feature>
<dbReference type="EMBL" id="NBIV01000188">
    <property type="protein sequence ID" value="PXF41867.1"/>
    <property type="molecule type" value="Genomic_DNA"/>
</dbReference>
<proteinExistence type="predicted"/>
<reference evidence="4 5" key="1">
    <citation type="journal article" date="2018" name="Mol. Biol. Evol.">
        <title>Analysis of the draft genome of the red seaweed Gracilariopsis chorda provides insights into genome size evolution in Rhodophyta.</title>
        <authorList>
            <person name="Lee J."/>
            <person name="Yang E.C."/>
            <person name="Graf L."/>
            <person name="Yang J.H."/>
            <person name="Qiu H."/>
            <person name="Zel Zion U."/>
            <person name="Chan C.X."/>
            <person name="Stephens T.G."/>
            <person name="Weber A.P.M."/>
            <person name="Boo G.H."/>
            <person name="Boo S.M."/>
            <person name="Kim K.M."/>
            <person name="Shin Y."/>
            <person name="Jung M."/>
            <person name="Lee S.J."/>
            <person name="Yim H.S."/>
            <person name="Lee J.H."/>
            <person name="Bhattacharya D."/>
            <person name="Yoon H.S."/>
        </authorList>
    </citation>
    <scope>NUCLEOTIDE SEQUENCE [LARGE SCALE GENOMIC DNA]</scope>
    <source>
        <strain evidence="4 5">SKKU-2015</strain>
        <tissue evidence="4">Whole body</tissue>
    </source>
</reference>
<keyword evidence="5" id="KW-1185">Reference proteome</keyword>
<dbReference type="SUPFAM" id="SSF57667">
    <property type="entry name" value="beta-beta-alpha zinc fingers"/>
    <property type="match status" value="1"/>
</dbReference>
<evidence type="ECO:0000313" key="4">
    <source>
        <dbReference type="EMBL" id="PXF41867.1"/>
    </source>
</evidence>
<feature type="compositionally biased region" description="Polar residues" evidence="2">
    <location>
        <begin position="38"/>
        <end position="64"/>
    </location>
</feature>
<feature type="compositionally biased region" description="Basic and acidic residues" evidence="2">
    <location>
        <begin position="65"/>
        <end position="78"/>
    </location>
</feature>
<keyword evidence="1" id="KW-0479">Metal-binding</keyword>
<dbReference type="AlphaFoldDB" id="A0A2V3IIF8"/>
<sequence>MANPTSDSRMSISFLVDPPESPPARSQTDAQSAKRRTVPTTLRTARVPNSSVGDAVSQSANTARIDTEDVKPTQDSSHRSVSLKPQRKLKRARIHHCECGKSFNKREHLRRHDMLIHKALRPFVCHVCHCAFGTKQNMQVHFNTRKHQVNVAHSKQ</sequence>
<comment type="caution">
    <text evidence="4">The sequence shown here is derived from an EMBL/GenBank/DDBJ whole genome shotgun (WGS) entry which is preliminary data.</text>
</comment>
<dbReference type="InterPro" id="IPR013087">
    <property type="entry name" value="Znf_C2H2_type"/>
</dbReference>
<accession>A0A2V3IIF8</accession>
<dbReference type="Gene3D" id="3.30.160.60">
    <property type="entry name" value="Classic Zinc Finger"/>
    <property type="match status" value="1"/>
</dbReference>
<gene>
    <name evidence="4" type="ORF">BWQ96_08402</name>
</gene>
<evidence type="ECO:0000259" key="3">
    <source>
        <dbReference type="PROSITE" id="PS50157"/>
    </source>
</evidence>
<protein>
    <submittedName>
        <fullName evidence="4">Zinc finger protein MSN2</fullName>
    </submittedName>
</protein>
<feature type="region of interest" description="Disordered" evidence="2">
    <location>
        <begin position="1"/>
        <end position="89"/>
    </location>
</feature>
<dbReference type="PROSITE" id="PS00028">
    <property type="entry name" value="ZINC_FINGER_C2H2_1"/>
    <property type="match status" value="1"/>
</dbReference>
<keyword evidence="1" id="KW-0862">Zinc</keyword>
<evidence type="ECO:0000313" key="5">
    <source>
        <dbReference type="Proteomes" id="UP000247409"/>
    </source>
</evidence>